<feature type="non-terminal residue" evidence="1">
    <location>
        <position position="1"/>
    </location>
</feature>
<dbReference type="AlphaFoldDB" id="A0A069DN49"/>
<accession>A0A069DN49</accession>
<name>A0A069DN49_9CNID</name>
<proteinExistence type="evidence at transcript level"/>
<evidence type="ECO:0000313" key="1">
    <source>
        <dbReference type="EMBL" id="JAC84962.1"/>
    </source>
</evidence>
<reference evidence="1" key="1">
    <citation type="journal article" date="2014" name="PLoS Genet.">
        <title>Differential Responses to Wnt and PCP Disruption Predict Expression and Developmental Function of Conserved and Novel Genes in a Cnidarian.</title>
        <authorList>
            <person name="Lapebie P."/>
            <person name="Ruggiero A."/>
            <person name="Barreau C."/>
            <person name="Chevalier S."/>
            <person name="Chang P."/>
            <person name="Dru P."/>
            <person name="Houliston E."/>
            <person name="Momose T."/>
        </authorList>
    </citation>
    <scope>NUCLEOTIDE SEQUENCE</scope>
</reference>
<sequence>FPDMFRTRSVLKGKVLQIDILISFYQPFRVFSVQVFKFFYMLYVHCVQKKKTFLSINISKQTCTKYYFL</sequence>
<protein>
    <submittedName>
        <fullName evidence="1">Putative cnidarian restricted protein</fullName>
    </submittedName>
</protein>
<dbReference type="EMBL" id="GBGP01000232">
    <property type="protein sequence ID" value="JAC84962.1"/>
    <property type="molecule type" value="mRNA"/>
</dbReference>
<organism evidence="1">
    <name type="scientific">Clytia hemisphaerica</name>
    <dbReference type="NCBI Taxonomy" id="252671"/>
    <lineage>
        <taxon>Eukaryota</taxon>
        <taxon>Metazoa</taxon>
        <taxon>Cnidaria</taxon>
        <taxon>Hydrozoa</taxon>
        <taxon>Hydroidolina</taxon>
        <taxon>Leptothecata</taxon>
        <taxon>Obeliida</taxon>
        <taxon>Clytiidae</taxon>
        <taxon>Clytia</taxon>
    </lineage>
</organism>